<dbReference type="PROSITE" id="PS50279">
    <property type="entry name" value="BPTI_KUNITZ_2"/>
    <property type="match status" value="6"/>
</dbReference>
<name>A0AAN8FNG0_TRICO</name>
<dbReference type="InterPro" id="IPR053014">
    <property type="entry name" value="Cuticle_assoc_divergent"/>
</dbReference>
<dbReference type="InterPro" id="IPR002223">
    <property type="entry name" value="Kunitz_BPTI"/>
</dbReference>
<sequence>MSASEMLNYNGTDPCAEPWTKGEGHEALTRFYYDAIKRKCLAFNYFGTKGNQNNFLTKESCEETCPTWVNPCAVGQPILTADQRPFHCHQGAPCSSGYYCHLGFDESTTVCCQSQGDPCNLVVKEGYGTQSMNRWFYNHQTRQCQPFTYRGLGGNENNFLLREHCEVTCPVWVNACPKGDAYLLPTGRPQHCNPAMEDSCPQTHWCHPAEHYCHIGVDTNYCCPVLSKFQMGIFFVLPQIRRSLEDQPVVMYVTNRWTEELAWPNYSDGIGMHNHRCVYSSVLDNPCALGAPQMGADNRPVTCAIGMNTCGAGFWCHFGANQQTTVCCPGRVYVNVCPLGTPLLDSENRPVPCTFGVNTCGAGYWCHLGLIPDEYQCCPGEPTVPGACQGMPEEQGELGAPAQPATRYYYDQHEMACKMFIYNGRKGNQNNFLTLEDCEETCHVFVNPCNQPISLPPKFCNAAGPDTCGPNAYCHVGATPDTTLCCPSEGDPCTLPMSQGTGNMFLDRWYFNQQTGSCQPFKYGGLHGNQNNFLTREVLFCSSTNKDTCPVNFWCHLGATPETTVCCPGVFVNPCLGEVHRDEHGAPLGCSPMGMETCPDGFFCLPGDPAVKNSSYCCSRINQDPCDSAWTEGEGEDFLERFYYNPVEGDCYPFKYNGRKGNENNFLTKEICQEKCRPISTVCFGGELPLLTPSGRVVQCHNEPCPDSYYCHLGSPCDQQLMLGVGDASLPRFYYDPLEDSCLPFNYTGIGGNENNFATKAQCQISCPGYRGYCPHGKPHMVKGIMTKCGIDSFCPANHVCHVSKRESVSICCPDP</sequence>
<dbReference type="EMBL" id="WIXE01007830">
    <property type="protein sequence ID" value="KAK5980109.1"/>
    <property type="molecule type" value="Genomic_DNA"/>
</dbReference>
<feature type="domain" description="BPTI/Kunitz inhibitor" evidence="1">
    <location>
        <begin position="119"/>
        <end position="169"/>
    </location>
</feature>
<protein>
    <recommendedName>
        <fullName evidence="1">BPTI/Kunitz inhibitor domain-containing protein</fullName>
    </recommendedName>
</protein>
<feature type="domain" description="BPTI/Kunitz inhibitor" evidence="1">
    <location>
        <begin position="626"/>
        <end position="676"/>
    </location>
</feature>
<dbReference type="PANTHER" id="PTHR46339:SF1">
    <property type="entry name" value="BPTI_KUNITZ INHIBITOR DOMAIN-CONTAINING PROTEIN"/>
    <property type="match status" value="1"/>
</dbReference>
<dbReference type="Pfam" id="PF00014">
    <property type="entry name" value="Kunitz_BPTI"/>
    <property type="match status" value="6"/>
</dbReference>
<dbReference type="InterPro" id="IPR006150">
    <property type="entry name" value="Cys_repeat_1"/>
</dbReference>
<dbReference type="InterPro" id="IPR036880">
    <property type="entry name" value="Kunitz_BPTI_sf"/>
</dbReference>
<evidence type="ECO:0000313" key="3">
    <source>
        <dbReference type="Proteomes" id="UP001331761"/>
    </source>
</evidence>
<accession>A0AAN8FNG0</accession>
<keyword evidence="3" id="KW-1185">Reference proteome</keyword>
<dbReference type="InterPro" id="IPR028150">
    <property type="entry name" value="Lustrin_cystein"/>
</dbReference>
<comment type="caution">
    <text evidence="2">The sequence shown here is derived from an EMBL/GenBank/DDBJ whole genome shotgun (WGS) entry which is preliminary data.</text>
</comment>
<feature type="domain" description="BPTI/Kunitz inhibitor" evidence="1">
    <location>
        <begin position="15"/>
        <end position="65"/>
    </location>
</feature>
<dbReference type="Proteomes" id="UP001331761">
    <property type="component" value="Unassembled WGS sequence"/>
</dbReference>
<dbReference type="PANTHER" id="PTHR46339">
    <property type="entry name" value="PROTEIN CBG15282-RELATED"/>
    <property type="match status" value="1"/>
</dbReference>
<dbReference type="Gene3D" id="4.10.410.10">
    <property type="entry name" value="Pancreatic trypsin inhibitor Kunitz domain"/>
    <property type="match status" value="6"/>
</dbReference>
<dbReference type="CDD" id="cd22593">
    <property type="entry name" value="Kunitz_conkunitzin"/>
    <property type="match status" value="6"/>
</dbReference>
<dbReference type="Pfam" id="PF14625">
    <property type="entry name" value="Lustrin_cystein"/>
    <property type="match status" value="8"/>
</dbReference>
<feature type="non-terminal residue" evidence="2">
    <location>
        <position position="816"/>
    </location>
</feature>
<dbReference type="SMART" id="SM00131">
    <property type="entry name" value="KU"/>
    <property type="match status" value="6"/>
</dbReference>
<dbReference type="SMART" id="SM00289">
    <property type="entry name" value="WR1"/>
    <property type="match status" value="9"/>
</dbReference>
<dbReference type="SUPFAM" id="SSF57362">
    <property type="entry name" value="BPTI-like"/>
    <property type="match status" value="6"/>
</dbReference>
<proteinExistence type="predicted"/>
<feature type="domain" description="BPTI/Kunitz inhibitor" evidence="1">
    <location>
        <begin position="493"/>
        <end position="537"/>
    </location>
</feature>
<evidence type="ECO:0000259" key="1">
    <source>
        <dbReference type="PROSITE" id="PS50279"/>
    </source>
</evidence>
<evidence type="ECO:0000313" key="2">
    <source>
        <dbReference type="EMBL" id="KAK5980109.1"/>
    </source>
</evidence>
<gene>
    <name evidence="2" type="ORF">GCK32_009433</name>
</gene>
<dbReference type="GO" id="GO:0004867">
    <property type="term" value="F:serine-type endopeptidase inhibitor activity"/>
    <property type="evidence" value="ECO:0007669"/>
    <property type="project" value="InterPro"/>
</dbReference>
<feature type="domain" description="BPTI/Kunitz inhibitor" evidence="1">
    <location>
        <begin position="388"/>
        <end position="442"/>
    </location>
</feature>
<dbReference type="AlphaFoldDB" id="A0AAN8FNG0"/>
<reference evidence="2 3" key="1">
    <citation type="submission" date="2019-10" db="EMBL/GenBank/DDBJ databases">
        <title>Assembly and Annotation for the nematode Trichostrongylus colubriformis.</title>
        <authorList>
            <person name="Martin J."/>
        </authorList>
    </citation>
    <scope>NUCLEOTIDE SEQUENCE [LARGE SCALE GENOMIC DNA]</scope>
    <source>
        <strain evidence="2">G859</strain>
        <tissue evidence="2">Whole worm</tissue>
    </source>
</reference>
<organism evidence="2 3">
    <name type="scientific">Trichostrongylus colubriformis</name>
    <name type="common">Black scour worm</name>
    <dbReference type="NCBI Taxonomy" id="6319"/>
    <lineage>
        <taxon>Eukaryota</taxon>
        <taxon>Metazoa</taxon>
        <taxon>Ecdysozoa</taxon>
        <taxon>Nematoda</taxon>
        <taxon>Chromadorea</taxon>
        <taxon>Rhabditida</taxon>
        <taxon>Rhabditina</taxon>
        <taxon>Rhabditomorpha</taxon>
        <taxon>Strongyloidea</taxon>
        <taxon>Trichostrongylidae</taxon>
        <taxon>Trichostrongylus</taxon>
    </lineage>
</organism>
<feature type="domain" description="BPTI/Kunitz inhibitor" evidence="1">
    <location>
        <begin position="717"/>
        <end position="767"/>
    </location>
</feature>